<dbReference type="InterPro" id="IPR058163">
    <property type="entry name" value="LysR-type_TF_proteobact-type"/>
</dbReference>
<dbReference type="Pfam" id="PF03466">
    <property type="entry name" value="LysR_substrate"/>
    <property type="match status" value="1"/>
</dbReference>
<name>A0ABX7M6A2_9RHOO</name>
<dbReference type="SUPFAM" id="SSF46785">
    <property type="entry name" value="Winged helix' DNA-binding domain"/>
    <property type="match status" value="1"/>
</dbReference>
<dbReference type="InterPro" id="IPR005119">
    <property type="entry name" value="LysR_subst-bd"/>
</dbReference>
<accession>A0ABX7M6A2</accession>
<dbReference type="Pfam" id="PF00126">
    <property type="entry name" value="HTH_1"/>
    <property type="match status" value="1"/>
</dbReference>
<dbReference type="EMBL" id="CP071060">
    <property type="protein sequence ID" value="QSI76949.1"/>
    <property type="molecule type" value="Genomic_DNA"/>
</dbReference>
<dbReference type="PANTHER" id="PTHR30537:SF1">
    <property type="entry name" value="HTH-TYPE TRANSCRIPTIONAL REGULATOR PGRR"/>
    <property type="match status" value="1"/>
</dbReference>
<proteinExistence type="inferred from homology"/>
<evidence type="ECO:0000313" key="6">
    <source>
        <dbReference type="EMBL" id="QSI76949.1"/>
    </source>
</evidence>
<gene>
    <name evidence="6" type="ORF">JY500_21295</name>
</gene>
<comment type="similarity">
    <text evidence="1">Belongs to the LysR transcriptional regulatory family.</text>
</comment>
<protein>
    <submittedName>
        <fullName evidence="6">LysR family transcriptional regulator</fullName>
    </submittedName>
</protein>
<evidence type="ECO:0000313" key="7">
    <source>
        <dbReference type="Proteomes" id="UP000663570"/>
    </source>
</evidence>
<dbReference type="Gene3D" id="1.10.10.10">
    <property type="entry name" value="Winged helix-like DNA-binding domain superfamily/Winged helix DNA-binding domain"/>
    <property type="match status" value="1"/>
</dbReference>
<keyword evidence="4" id="KW-0804">Transcription</keyword>
<evidence type="ECO:0000259" key="5">
    <source>
        <dbReference type="PROSITE" id="PS50931"/>
    </source>
</evidence>
<evidence type="ECO:0000256" key="3">
    <source>
        <dbReference type="ARBA" id="ARBA00023125"/>
    </source>
</evidence>
<dbReference type="PANTHER" id="PTHR30537">
    <property type="entry name" value="HTH-TYPE TRANSCRIPTIONAL REGULATOR"/>
    <property type="match status" value="1"/>
</dbReference>
<keyword evidence="7" id="KW-1185">Reference proteome</keyword>
<keyword evidence="3" id="KW-0238">DNA-binding</keyword>
<evidence type="ECO:0000256" key="1">
    <source>
        <dbReference type="ARBA" id="ARBA00009437"/>
    </source>
</evidence>
<dbReference type="InterPro" id="IPR036388">
    <property type="entry name" value="WH-like_DNA-bd_sf"/>
</dbReference>
<dbReference type="SUPFAM" id="SSF53850">
    <property type="entry name" value="Periplasmic binding protein-like II"/>
    <property type="match status" value="1"/>
</dbReference>
<dbReference type="CDD" id="cd08474">
    <property type="entry name" value="PBP2_CrgA_like_5"/>
    <property type="match status" value="1"/>
</dbReference>
<dbReference type="InterPro" id="IPR000847">
    <property type="entry name" value="LysR_HTH_N"/>
</dbReference>
<keyword evidence="2" id="KW-0805">Transcription regulation</keyword>
<reference evidence="6 7" key="1">
    <citation type="submission" date="2021-02" db="EMBL/GenBank/DDBJ databases">
        <title>Niveibacterium changnyeongensis HC41.</title>
        <authorList>
            <person name="Kang M."/>
        </authorList>
    </citation>
    <scope>NUCLEOTIDE SEQUENCE [LARGE SCALE GENOMIC DNA]</scope>
    <source>
        <strain evidence="6 7">HC41</strain>
    </source>
</reference>
<dbReference type="InterPro" id="IPR036390">
    <property type="entry name" value="WH_DNA-bd_sf"/>
</dbReference>
<dbReference type="RefSeq" id="WP_206254529.1">
    <property type="nucleotide sequence ID" value="NZ_CP071060.1"/>
</dbReference>
<dbReference type="PROSITE" id="PS50931">
    <property type="entry name" value="HTH_LYSR"/>
    <property type="match status" value="1"/>
</dbReference>
<organism evidence="6 7">
    <name type="scientific">Niveibacterium microcysteis</name>
    <dbReference type="NCBI Taxonomy" id="2811415"/>
    <lineage>
        <taxon>Bacteria</taxon>
        <taxon>Pseudomonadati</taxon>
        <taxon>Pseudomonadota</taxon>
        <taxon>Betaproteobacteria</taxon>
        <taxon>Rhodocyclales</taxon>
        <taxon>Rhodocyclaceae</taxon>
        <taxon>Niveibacterium</taxon>
    </lineage>
</organism>
<sequence length="295" mass="32166">MKIHQLDGYIAFAAVARTRSFTAAAAQLGVSPQAVSQAVRALESRLQLRLLNRTTRSVSLNEAGERFMARVGPALGELLDAADAIGELRDTPSGLLRINLSRVAFAAVIQPRLASFRARYPDVRLEFGFDDGFVDIVEQGYDAGIRLGEAIAKDMVSVPLSREERIALVATPVYLAQHGTPRSIADLTQHTCIRFRMPSSGALYRWELLEGGREITLDAPATLTVNDTGAMLALALDGLGLGYVLASAAQPHLAAGRLLEVMPEATPRFPGFHLYYPSRRQPPAKLRCFLEVWRG</sequence>
<evidence type="ECO:0000256" key="4">
    <source>
        <dbReference type="ARBA" id="ARBA00023163"/>
    </source>
</evidence>
<dbReference type="Proteomes" id="UP000663570">
    <property type="component" value="Chromosome"/>
</dbReference>
<dbReference type="Gene3D" id="3.40.190.290">
    <property type="match status" value="1"/>
</dbReference>
<evidence type="ECO:0000256" key="2">
    <source>
        <dbReference type="ARBA" id="ARBA00023015"/>
    </source>
</evidence>
<feature type="domain" description="HTH lysR-type" evidence="5">
    <location>
        <begin position="1"/>
        <end position="61"/>
    </location>
</feature>